<reference evidence="1 2" key="1">
    <citation type="submission" date="2014-06" db="EMBL/GenBank/DDBJ databases">
        <title>Whole Genome Sequences of Three Symbiotic Endozoicomonas Bacteria.</title>
        <authorList>
            <person name="Neave M.J."/>
            <person name="Apprill A."/>
            <person name="Voolstra C.R."/>
        </authorList>
    </citation>
    <scope>NUCLEOTIDE SEQUENCE [LARGE SCALE GENOMIC DNA]</scope>
    <source>
        <strain evidence="1 2">LMG 24815</strain>
    </source>
</reference>
<organism evidence="1 2">
    <name type="scientific">Endozoicomonas montiporae</name>
    <dbReference type="NCBI Taxonomy" id="1027273"/>
    <lineage>
        <taxon>Bacteria</taxon>
        <taxon>Pseudomonadati</taxon>
        <taxon>Pseudomonadota</taxon>
        <taxon>Gammaproteobacteria</taxon>
        <taxon>Oceanospirillales</taxon>
        <taxon>Endozoicomonadaceae</taxon>
        <taxon>Endozoicomonas</taxon>
    </lineage>
</organism>
<evidence type="ECO:0000313" key="1">
    <source>
        <dbReference type="EMBL" id="KEQ15139.1"/>
    </source>
</evidence>
<name>A0A081N9L6_9GAMM</name>
<protein>
    <submittedName>
        <fullName evidence="1">Uncharacterized protein</fullName>
    </submittedName>
</protein>
<comment type="caution">
    <text evidence="1">The sequence shown here is derived from an EMBL/GenBank/DDBJ whole genome shotgun (WGS) entry which is preliminary data.</text>
</comment>
<dbReference type="Proteomes" id="UP000028006">
    <property type="component" value="Unassembled WGS sequence"/>
</dbReference>
<evidence type="ECO:0000313" key="2">
    <source>
        <dbReference type="Proteomes" id="UP000028006"/>
    </source>
</evidence>
<accession>A0A081N9L6</accession>
<keyword evidence="2" id="KW-1185">Reference proteome</keyword>
<gene>
    <name evidence="1" type="ORF">GZ77_00050</name>
</gene>
<dbReference type="EMBL" id="JOKG01000001">
    <property type="protein sequence ID" value="KEQ15139.1"/>
    <property type="molecule type" value="Genomic_DNA"/>
</dbReference>
<sequence>MQHSDLPKRWQQKIKDFLLSKGINDRCELWSYDFEADKVANVTFEDGSSAKLFYPLVIDAPEHHEIGLFTEHCGFFILSREGTEVMLEST</sequence>
<dbReference type="AlphaFoldDB" id="A0A081N9L6"/>
<dbReference type="RefSeq" id="WP_034872270.1">
    <property type="nucleotide sequence ID" value="NZ_JOKG01000001.1"/>
</dbReference>
<proteinExistence type="predicted"/>